<feature type="region of interest" description="Disordered" evidence="1">
    <location>
        <begin position="119"/>
        <end position="241"/>
    </location>
</feature>
<feature type="region of interest" description="Disordered" evidence="1">
    <location>
        <begin position="1"/>
        <end position="57"/>
    </location>
</feature>
<evidence type="ECO:0000313" key="3">
    <source>
        <dbReference type="Proteomes" id="UP001642464"/>
    </source>
</evidence>
<reference evidence="2 3" key="1">
    <citation type="submission" date="2024-02" db="EMBL/GenBank/DDBJ databases">
        <authorList>
            <person name="Chen Y."/>
            <person name="Shah S."/>
            <person name="Dougan E. K."/>
            <person name="Thang M."/>
            <person name="Chan C."/>
        </authorList>
    </citation>
    <scope>NUCLEOTIDE SEQUENCE [LARGE SCALE GENOMIC DNA]</scope>
</reference>
<keyword evidence="3" id="KW-1185">Reference proteome</keyword>
<feature type="compositionally biased region" description="Polar residues" evidence="1">
    <location>
        <begin position="196"/>
        <end position="206"/>
    </location>
</feature>
<feature type="region of interest" description="Disordered" evidence="1">
    <location>
        <begin position="440"/>
        <end position="472"/>
    </location>
</feature>
<accession>A0ABP0QRS3</accession>
<dbReference type="EMBL" id="CAXAMM010040024">
    <property type="protein sequence ID" value="CAK9090664.1"/>
    <property type="molecule type" value="Genomic_DNA"/>
</dbReference>
<sequence>MSDPLVGRGALRGKSKIRAPPLALAEQTARRQVQHRKGKGSVSKPSGEARRMDGNGASIGNYKGVMLCNRPFAGVSSAAQKAYSSSQGNPPPFRSTCQHKEQLGLNPIRHPPNVVVERSKKDTALSKHRKFLSDLQKQKTELEEEFEREIREKEEKRNRFREKLAAKREQRVRERRGEDYNPRGADPESFYGAASSKASGNQSDASSPLPKPIDNQATEVKSGEPKPVLSKSTRNKELPKWALTKQAVEELEDEEADDLLDFAKALDFDGFLSDLEVRAALKAAKSRVERLKESSREEKVGEEPDGVEERSLGEEKSQGSYAASLSSEMRAFLEVEGGRPSSKANVRDGWKARRRAAADGGWDSSTRVGSEEKSNDADNDDDAQSVASAARSILSTSSVKSLKQIHSARSISKIAEKLQRENLGSSLRLIQEADEGKFEPPRIVSIQEDGGTRLGKKDETYNLPYMHRNPAV</sequence>
<feature type="compositionally biased region" description="Basic and acidic residues" evidence="1">
    <location>
        <begin position="286"/>
        <end position="317"/>
    </location>
</feature>
<organism evidence="2 3">
    <name type="scientific">Durusdinium trenchii</name>
    <dbReference type="NCBI Taxonomy" id="1381693"/>
    <lineage>
        <taxon>Eukaryota</taxon>
        <taxon>Sar</taxon>
        <taxon>Alveolata</taxon>
        <taxon>Dinophyceae</taxon>
        <taxon>Suessiales</taxon>
        <taxon>Symbiodiniaceae</taxon>
        <taxon>Durusdinium</taxon>
    </lineage>
</organism>
<gene>
    <name evidence="2" type="ORF">SCF082_LOCUS42754</name>
</gene>
<feature type="compositionally biased region" description="Polar residues" evidence="1">
    <location>
        <begin position="318"/>
        <end position="327"/>
    </location>
</feature>
<feature type="region of interest" description="Disordered" evidence="1">
    <location>
        <begin position="286"/>
        <end position="393"/>
    </location>
</feature>
<dbReference type="PANTHER" id="PTHR41747">
    <property type="entry name" value="CHROMOSOME UNDETERMINED SCAFFOLD_128, WHOLE GENOME SHOTGUN SEQUENCE"/>
    <property type="match status" value="1"/>
</dbReference>
<evidence type="ECO:0000313" key="2">
    <source>
        <dbReference type="EMBL" id="CAK9090664.1"/>
    </source>
</evidence>
<feature type="compositionally biased region" description="Basic and acidic residues" evidence="1">
    <location>
        <begin position="148"/>
        <end position="181"/>
    </location>
</feature>
<name>A0ABP0QRS3_9DINO</name>
<dbReference type="PANTHER" id="PTHR41747:SF1">
    <property type="entry name" value="CHROMOSOME UNDETERMINED SCAFFOLD_128, WHOLE GENOME SHOTGUN SEQUENCE"/>
    <property type="match status" value="1"/>
</dbReference>
<dbReference type="Proteomes" id="UP001642464">
    <property type="component" value="Unassembled WGS sequence"/>
</dbReference>
<protein>
    <submittedName>
        <fullName evidence="2">Uncharacterized protein</fullName>
    </submittedName>
</protein>
<evidence type="ECO:0000256" key="1">
    <source>
        <dbReference type="SAM" id="MobiDB-lite"/>
    </source>
</evidence>
<comment type="caution">
    <text evidence="2">The sequence shown here is derived from an EMBL/GenBank/DDBJ whole genome shotgun (WGS) entry which is preliminary data.</text>
</comment>
<proteinExistence type="predicted"/>